<dbReference type="GO" id="GO:0004748">
    <property type="term" value="F:ribonucleoside-diphosphate reductase activity, thioredoxin disulfide as acceptor"/>
    <property type="evidence" value="ECO:0007669"/>
    <property type="project" value="TreeGrafter"/>
</dbReference>
<dbReference type="NCBIfam" id="NF005497">
    <property type="entry name" value="PRK07111.1"/>
    <property type="match status" value="1"/>
</dbReference>
<dbReference type="GO" id="GO:0031250">
    <property type="term" value="C:anaerobic ribonucleoside-triphosphate reductase complex"/>
    <property type="evidence" value="ECO:0007669"/>
    <property type="project" value="TreeGrafter"/>
</dbReference>
<evidence type="ECO:0000256" key="2">
    <source>
        <dbReference type="ARBA" id="ARBA00022840"/>
    </source>
</evidence>
<keyword evidence="7" id="KW-1185">Reference proteome</keyword>
<protein>
    <submittedName>
        <fullName evidence="6">Ribonucleoside-triphosphate reductase class III catalytic subunit</fullName>
    </submittedName>
</protein>
<sequence length="724" mass="81871">MFSIMYQVDTRYCVWRDTLMLHVVKRDGRKVGFNSQKIADAIKGASEEIAYGLKESEIIEITKDVIKEIENRELDEITVETIQNIVEDTLASLNYGEVSRTYSNYRQERTMVREIKSDLMKAIEKIGVETDRDNANVGNNFSSKLLRIASESNKWHNLASMPKNLAKAHENGDLYYHDLDSYNLTTNCLHIPTREILERGFNTGYGTINPPKRIESAAELSCILLQSTQNDMFGGQSHPDFDNDMGIFVEPTRKEIRCELEGYGLTGSQLEELTEKKLKKQIHQAMQGIVYNLNTMHSRAGSQVPFSSVNVGIPENHDSAMICEIFLLEYEKGLGKGEQPIFPNIIFRVKEGVNREVSDPYYYLYELACRVASKRMNPTFMNIDADFNKDYYDKGVVPATMGCRTYIMSNVNGEPGTKGRGNIAPTTINLPRIGLLAKGNVDKFFEMLDVRLNLAKEALMHRYEVLKNLRVKDLPFVAGQGLMKGSEGLEPNDSIEPILKQGSWSIGFIGLAETLTALTGKHHGEDEKSRELGVKIISHMRDYTDKLIEETKLNWSTYATPAEGLSGKFILQDKKVFGEVAGITNKDYYTNSYHIPVGFPISIKDKIDIEAPYHKLCNAGHITYIEVDDRPDGETIMDILNYAYKNTNISYMGINFHIRYCKSCGTYLDTGDIKCPKCGSNDIQGVSRVTGYLSLDERFGPGKHAERHDRLTHTTKESGYRDCE</sequence>
<gene>
    <name evidence="6" type="ORF">SAMN04487885_1119</name>
</gene>
<name>A0A1I2LME6_9CLOT</name>
<reference evidence="6 7" key="1">
    <citation type="submission" date="2016-10" db="EMBL/GenBank/DDBJ databases">
        <authorList>
            <person name="de Groot N.N."/>
        </authorList>
    </citation>
    <scope>NUCLEOTIDE SEQUENCE [LARGE SCALE GENOMIC DNA]</scope>
    <source>
        <strain evidence="6 7">NLAE-zl-G419</strain>
    </source>
</reference>
<accession>A0A1I2LME6</accession>
<keyword evidence="2 3" id="KW-0067">ATP-binding</keyword>
<evidence type="ECO:0000313" key="7">
    <source>
        <dbReference type="Proteomes" id="UP000182135"/>
    </source>
</evidence>
<dbReference type="InterPro" id="IPR005144">
    <property type="entry name" value="ATP-cone_dom"/>
</dbReference>
<dbReference type="SUPFAM" id="SSF51998">
    <property type="entry name" value="PFL-like glycyl radical enzymes"/>
    <property type="match status" value="1"/>
</dbReference>
<dbReference type="Pfam" id="PF03477">
    <property type="entry name" value="ATP-cone"/>
    <property type="match status" value="1"/>
</dbReference>
<dbReference type="Pfam" id="PF13597">
    <property type="entry name" value="NRDD"/>
    <property type="match status" value="1"/>
</dbReference>
<dbReference type="PANTHER" id="PTHR21075">
    <property type="entry name" value="ANAEROBIC RIBONUCLEOSIDE-TRIPHOSPHATE REDUCTASE"/>
    <property type="match status" value="1"/>
</dbReference>
<dbReference type="InterPro" id="IPR012833">
    <property type="entry name" value="NrdD"/>
</dbReference>
<feature type="domain" description="ATP-cone" evidence="5">
    <location>
        <begin position="21"/>
        <end position="113"/>
    </location>
</feature>
<dbReference type="PROSITE" id="PS51161">
    <property type="entry name" value="ATP_CONE"/>
    <property type="match status" value="1"/>
</dbReference>
<dbReference type="AlphaFoldDB" id="A0A1I2LME6"/>
<dbReference type="GO" id="GO:0008998">
    <property type="term" value="F:ribonucleoside-triphosphate reductase (thioredoxin) activity"/>
    <property type="evidence" value="ECO:0007669"/>
    <property type="project" value="InterPro"/>
</dbReference>
<evidence type="ECO:0000259" key="5">
    <source>
        <dbReference type="PROSITE" id="PS51161"/>
    </source>
</evidence>
<dbReference type="Gene3D" id="3.20.70.20">
    <property type="match status" value="1"/>
</dbReference>
<dbReference type="GO" id="GO:0005524">
    <property type="term" value="F:ATP binding"/>
    <property type="evidence" value="ECO:0007669"/>
    <property type="project" value="UniProtKB-UniRule"/>
</dbReference>
<dbReference type="GO" id="GO:0006260">
    <property type="term" value="P:DNA replication"/>
    <property type="evidence" value="ECO:0007669"/>
    <property type="project" value="InterPro"/>
</dbReference>
<evidence type="ECO:0000256" key="3">
    <source>
        <dbReference type="PROSITE-ProRule" id="PRU00492"/>
    </source>
</evidence>
<keyword evidence="1 3" id="KW-0547">Nucleotide-binding</keyword>
<dbReference type="NCBIfam" id="TIGR02487">
    <property type="entry name" value="NrdD"/>
    <property type="match status" value="1"/>
</dbReference>
<evidence type="ECO:0000256" key="4">
    <source>
        <dbReference type="SAM" id="MobiDB-lite"/>
    </source>
</evidence>
<dbReference type="EMBL" id="FOOE01000011">
    <property type="protein sequence ID" value="SFF80464.1"/>
    <property type="molecule type" value="Genomic_DNA"/>
</dbReference>
<dbReference type="PANTHER" id="PTHR21075:SF0">
    <property type="entry name" value="ANAEROBIC RIBONUCLEOSIDE-TRIPHOSPHATE REDUCTASE"/>
    <property type="match status" value="1"/>
</dbReference>
<dbReference type="STRING" id="1529.SAMN04487885_1119"/>
<dbReference type="GO" id="GO:0009265">
    <property type="term" value="P:2'-deoxyribonucleotide biosynthetic process"/>
    <property type="evidence" value="ECO:0007669"/>
    <property type="project" value="TreeGrafter"/>
</dbReference>
<proteinExistence type="predicted"/>
<feature type="region of interest" description="Disordered" evidence="4">
    <location>
        <begin position="701"/>
        <end position="724"/>
    </location>
</feature>
<evidence type="ECO:0000313" key="6">
    <source>
        <dbReference type="EMBL" id="SFF80464.1"/>
    </source>
</evidence>
<organism evidence="6 7">
    <name type="scientific">Clostridium cadaveris</name>
    <dbReference type="NCBI Taxonomy" id="1529"/>
    <lineage>
        <taxon>Bacteria</taxon>
        <taxon>Bacillati</taxon>
        <taxon>Bacillota</taxon>
        <taxon>Clostridia</taxon>
        <taxon>Eubacteriales</taxon>
        <taxon>Clostridiaceae</taxon>
        <taxon>Clostridium</taxon>
    </lineage>
</organism>
<dbReference type="Proteomes" id="UP000182135">
    <property type="component" value="Unassembled WGS sequence"/>
</dbReference>
<evidence type="ECO:0000256" key="1">
    <source>
        <dbReference type="ARBA" id="ARBA00022741"/>
    </source>
</evidence>
<dbReference type="CDD" id="cd01675">
    <property type="entry name" value="RNR_III"/>
    <property type="match status" value="1"/>
</dbReference>
<dbReference type="eggNOG" id="COG1328">
    <property type="taxonomic scope" value="Bacteria"/>
</dbReference>